<dbReference type="EMBL" id="MT143999">
    <property type="protein sequence ID" value="QJA45902.1"/>
    <property type="molecule type" value="Genomic_DNA"/>
</dbReference>
<evidence type="ECO:0000313" key="1">
    <source>
        <dbReference type="EMBL" id="QJA45902.1"/>
    </source>
</evidence>
<dbReference type="AlphaFoldDB" id="A0A6H1ZEL3"/>
<sequence>MKRLWILFLSWMAFGVDTTATTLAEAVPTIVTAALLELDEGNIVAPLVTDKPFPGAGLIDQTPFINRLTAGADDSPTAEALEASTNDETSPSAATVGAHSAYVLLKDLAQLATLDDMANIAGQLIGQSLVVRRDLDLVTLFTSLTTDQGSSTSAAMAPADLYDAYGSLRKYHAPLPYHLVLHPEQIWASNMLIQLFDNSSDAIQSAGLGTVGEDFARYGFAGMAMGFNIWADSNIVLNTGAGSGAAFSRGVIKNVRKRDFMIEVQRDAATISTKIVGSEMRGEAILRNKHGNEMQFPRWS</sequence>
<reference evidence="1" key="1">
    <citation type="submission" date="2020-03" db="EMBL/GenBank/DDBJ databases">
        <title>The deep terrestrial virosphere.</title>
        <authorList>
            <person name="Holmfeldt K."/>
            <person name="Nilsson E."/>
            <person name="Simone D."/>
            <person name="Lopez-Fernandez M."/>
            <person name="Wu X."/>
            <person name="de Brujin I."/>
            <person name="Lundin D."/>
            <person name="Andersson A."/>
            <person name="Bertilsson S."/>
            <person name="Dopson M."/>
        </authorList>
    </citation>
    <scope>NUCLEOTIDE SEQUENCE</scope>
    <source>
        <strain evidence="1">TM448A00287</strain>
        <strain evidence="2">TM448B00362</strain>
    </source>
</reference>
<accession>A0A6H1ZEL3</accession>
<gene>
    <name evidence="1" type="ORF">TM448A00287_0024</name>
    <name evidence="2" type="ORF">TM448B00362_0024</name>
</gene>
<evidence type="ECO:0000313" key="2">
    <source>
        <dbReference type="EMBL" id="QJH95278.1"/>
    </source>
</evidence>
<protein>
    <submittedName>
        <fullName evidence="1">Putative capsid protein</fullName>
    </submittedName>
</protein>
<dbReference type="EMBL" id="MT144616">
    <property type="protein sequence ID" value="QJH95278.1"/>
    <property type="molecule type" value="Genomic_DNA"/>
</dbReference>
<proteinExistence type="predicted"/>
<name>A0A6H1ZEL3_9ZZZZ</name>
<organism evidence="1">
    <name type="scientific">viral metagenome</name>
    <dbReference type="NCBI Taxonomy" id="1070528"/>
    <lineage>
        <taxon>unclassified sequences</taxon>
        <taxon>metagenomes</taxon>
        <taxon>organismal metagenomes</taxon>
    </lineage>
</organism>